<reference evidence="2" key="1">
    <citation type="journal article" date="2019" name="Int. J. Syst. Evol. Microbiol.">
        <title>The Global Catalogue of Microorganisms (GCM) 10K type strain sequencing project: providing services to taxonomists for standard genome sequencing and annotation.</title>
        <authorList>
            <consortium name="The Broad Institute Genomics Platform"/>
            <consortium name="The Broad Institute Genome Sequencing Center for Infectious Disease"/>
            <person name="Wu L."/>
            <person name="Ma J."/>
        </authorList>
    </citation>
    <scope>NUCLEOTIDE SEQUENCE [LARGE SCALE GENOMIC DNA]</scope>
    <source>
        <strain evidence="2">KCTC 42087</strain>
    </source>
</reference>
<comment type="caution">
    <text evidence="1">The sequence shown here is derived from an EMBL/GenBank/DDBJ whole genome shotgun (WGS) entry which is preliminary data.</text>
</comment>
<dbReference type="NCBIfam" id="TIGR01509">
    <property type="entry name" value="HAD-SF-IA-v3"/>
    <property type="match status" value="1"/>
</dbReference>
<dbReference type="InterPro" id="IPR023214">
    <property type="entry name" value="HAD_sf"/>
</dbReference>
<dbReference type="Proteomes" id="UP001596074">
    <property type="component" value="Unassembled WGS sequence"/>
</dbReference>
<sequence length="198" mass="21624">MEWIVFDYAGVISHAPPEEAGALLPPAAGVGPERFWPVYWAHREPYDLGAVTAAEFWDSVLGRLGVPARSDLVELLVTLDVRTWTHINGDTVAVLTELAEEGARLALLSNAPVELARMVDGLPLADLFRHRLFSADLRLAKPDPEVFRSLVARLGAEPGDLLFVDDRAENVRAAEVLGIRSVLFTGAAPLRADLARLR</sequence>
<dbReference type="InterPro" id="IPR036412">
    <property type="entry name" value="HAD-like_sf"/>
</dbReference>
<accession>A0ABW1A4F5</accession>
<evidence type="ECO:0000313" key="2">
    <source>
        <dbReference type="Proteomes" id="UP001596074"/>
    </source>
</evidence>
<dbReference type="PRINTS" id="PR00413">
    <property type="entry name" value="HADHALOGNASE"/>
</dbReference>
<dbReference type="CDD" id="cd02603">
    <property type="entry name" value="HAD_sEH-N_like"/>
    <property type="match status" value="1"/>
</dbReference>
<dbReference type="RefSeq" id="WP_378286058.1">
    <property type="nucleotide sequence ID" value="NZ_JBHSON010000052.1"/>
</dbReference>
<protein>
    <submittedName>
        <fullName evidence="1">HAD family hydrolase</fullName>
    </submittedName>
</protein>
<dbReference type="EMBL" id="JBHSON010000052">
    <property type="protein sequence ID" value="MFC5750319.1"/>
    <property type="molecule type" value="Genomic_DNA"/>
</dbReference>
<dbReference type="PANTHER" id="PTHR43611:SF3">
    <property type="entry name" value="FLAVIN MONONUCLEOTIDE HYDROLASE 1, CHLOROPLATIC"/>
    <property type="match status" value="1"/>
</dbReference>
<dbReference type="SUPFAM" id="SSF56784">
    <property type="entry name" value="HAD-like"/>
    <property type="match status" value="1"/>
</dbReference>
<organism evidence="1 2">
    <name type="scientific">Actinomadura rugatobispora</name>
    <dbReference type="NCBI Taxonomy" id="1994"/>
    <lineage>
        <taxon>Bacteria</taxon>
        <taxon>Bacillati</taxon>
        <taxon>Actinomycetota</taxon>
        <taxon>Actinomycetes</taxon>
        <taxon>Streptosporangiales</taxon>
        <taxon>Thermomonosporaceae</taxon>
        <taxon>Actinomadura</taxon>
    </lineage>
</organism>
<dbReference type="Gene3D" id="3.40.50.1000">
    <property type="entry name" value="HAD superfamily/HAD-like"/>
    <property type="match status" value="1"/>
</dbReference>
<keyword evidence="1" id="KW-0378">Hydrolase</keyword>
<name>A0ABW1A4F5_9ACTN</name>
<dbReference type="PANTHER" id="PTHR43611">
    <property type="entry name" value="ALPHA-D-GLUCOSE 1-PHOSPHATE PHOSPHATASE"/>
    <property type="match status" value="1"/>
</dbReference>
<dbReference type="InterPro" id="IPR006439">
    <property type="entry name" value="HAD-SF_hydro_IA"/>
</dbReference>
<keyword evidence="2" id="KW-1185">Reference proteome</keyword>
<evidence type="ECO:0000313" key="1">
    <source>
        <dbReference type="EMBL" id="MFC5750319.1"/>
    </source>
</evidence>
<proteinExistence type="predicted"/>
<dbReference type="GO" id="GO:0016787">
    <property type="term" value="F:hydrolase activity"/>
    <property type="evidence" value="ECO:0007669"/>
    <property type="project" value="UniProtKB-KW"/>
</dbReference>
<gene>
    <name evidence="1" type="ORF">ACFPZN_32240</name>
</gene>
<dbReference type="Pfam" id="PF00702">
    <property type="entry name" value="Hydrolase"/>
    <property type="match status" value="1"/>
</dbReference>